<dbReference type="EMBL" id="CATYWO010000001">
    <property type="protein sequence ID" value="CAJ0773973.1"/>
    <property type="molecule type" value="Genomic_DNA"/>
</dbReference>
<dbReference type="InterPro" id="IPR036249">
    <property type="entry name" value="Thioredoxin-like_sf"/>
</dbReference>
<evidence type="ECO:0000313" key="6">
    <source>
        <dbReference type="Proteomes" id="UP001189616"/>
    </source>
</evidence>
<dbReference type="PANTHER" id="PTHR10430:SF16">
    <property type="entry name" value="PEROXIREDOXIN-5, MITOCHONDRIAL"/>
    <property type="match status" value="1"/>
</dbReference>
<keyword evidence="6" id="KW-1185">Reference proteome</keyword>
<dbReference type="Proteomes" id="UP001189616">
    <property type="component" value="Unassembled WGS sequence"/>
</dbReference>
<proteinExistence type="inferred from homology"/>
<dbReference type="InterPro" id="IPR037944">
    <property type="entry name" value="PRX5-like"/>
</dbReference>
<evidence type="ECO:0000256" key="2">
    <source>
        <dbReference type="ARBA" id="ARBA00023002"/>
    </source>
</evidence>
<protein>
    <recommendedName>
        <fullName evidence="3">Glutathione-dependent peroxiredoxin</fullName>
        <ecNumber evidence="3">1.11.1.27</ecNumber>
    </recommendedName>
</protein>
<dbReference type="CDD" id="cd03013">
    <property type="entry name" value="PRX5_like"/>
    <property type="match status" value="1"/>
</dbReference>
<dbReference type="PANTHER" id="PTHR10430">
    <property type="entry name" value="PEROXIREDOXIN"/>
    <property type="match status" value="1"/>
</dbReference>
<dbReference type="PROSITE" id="PS51352">
    <property type="entry name" value="THIOREDOXIN_2"/>
    <property type="match status" value="1"/>
</dbReference>
<sequence length="190" mass="20849">MGCSPRTVIRFYDREIRAQRFVMIMIQPGQPLPDATLYEFFESEKDGCALGPNAFSVKHLAEGKTVVIFGLPGAFTPTCSARHVPGYVEHYDELRAKGVDEIWCVSVNDAFVMGAWARSQVTGDKIRMLADGSAEFTRKVGLDQDLTQRGMGVRSQRYAMIVKDGVVTALQVEAPGQFVVSSAEAVLAIL</sequence>
<dbReference type="InterPro" id="IPR013740">
    <property type="entry name" value="Redoxin"/>
</dbReference>
<comment type="function">
    <text evidence="3">Thiol-specific peroxidase that catalyzes the reduction of hydrogen peroxide and organic hydroperoxides to water and alcohols, respectively. Plays a role in cell protection against oxidative stress by detoxifying peroxides.</text>
</comment>
<dbReference type="EC" id="1.11.1.27" evidence="3"/>
<accession>A0ABN9IB62</accession>
<evidence type="ECO:0000256" key="3">
    <source>
        <dbReference type="RuleBase" id="RU366011"/>
    </source>
</evidence>
<evidence type="ECO:0000313" key="5">
    <source>
        <dbReference type="EMBL" id="CAJ0773973.1"/>
    </source>
</evidence>
<comment type="similarity">
    <text evidence="3">Belongs to the peroxiredoxin family. Prx5 subfamily.</text>
</comment>
<dbReference type="Pfam" id="PF08534">
    <property type="entry name" value="Redoxin"/>
    <property type="match status" value="1"/>
</dbReference>
<evidence type="ECO:0000256" key="1">
    <source>
        <dbReference type="ARBA" id="ARBA00022559"/>
    </source>
</evidence>
<evidence type="ECO:0000259" key="4">
    <source>
        <dbReference type="PROSITE" id="PS51352"/>
    </source>
</evidence>
<comment type="caution">
    <text evidence="5">The sequence shown here is derived from an EMBL/GenBank/DDBJ whole genome shotgun (WGS) entry which is preliminary data.</text>
</comment>
<reference evidence="5 6" key="1">
    <citation type="submission" date="2023-07" db="EMBL/GenBank/DDBJ databases">
        <authorList>
            <person name="Peeters C."/>
        </authorList>
    </citation>
    <scope>NUCLEOTIDE SEQUENCE [LARGE SCALE GENOMIC DNA]</scope>
    <source>
        <strain evidence="5 6">LMG 7141</strain>
    </source>
</reference>
<name>A0ABN9IB62_9RALS</name>
<dbReference type="SUPFAM" id="SSF52833">
    <property type="entry name" value="Thioredoxin-like"/>
    <property type="match status" value="1"/>
</dbReference>
<gene>
    <name evidence="5" type="ORF">LMG7141_00036</name>
</gene>
<keyword evidence="3" id="KW-0676">Redox-active center</keyword>
<dbReference type="Gene3D" id="3.40.30.10">
    <property type="entry name" value="Glutaredoxin"/>
    <property type="match status" value="1"/>
</dbReference>
<keyword evidence="1 3" id="KW-0575">Peroxidase</keyword>
<keyword evidence="3" id="KW-0049">Antioxidant</keyword>
<comment type="catalytic activity">
    <reaction evidence="3">
        <text>a hydroperoxide + 2 glutathione = an alcohol + glutathione disulfide + H2O</text>
        <dbReference type="Rhea" id="RHEA:62632"/>
        <dbReference type="ChEBI" id="CHEBI:15377"/>
        <dbReference type="ChEBI" id="CHEBI:30879"/>
        <dbReference type="ChEBI" id="CHEBI:35924"/>
        <dbReference type="ChEBI" id="CHEBI:57925"/>
        <dbReference type="ChEBI" id="CHEBI:58297"/>
        <dbReference type="EC" id="1.11.1.27"/>
    </reaction>
</comment>
<feature type="domain" description="Thioredoxin" evidence="4">
    <location>
        <begin position="26"/>
        <end position="190"/>
    </location>
</feature>
<keyword evidence="2 3" id="KW-0560">Oxidoreductase</keyword>
<dbReference type="InterPro" id="IPR013766">
    <property type="entry name" value="Thioredoxin_domain"/>
</dbReference>
<organism evidence="5 6">
    <name type="scientific">Ralstonia condita</name>
    <dbReference type="NCBI Taxonomy" id="3058600"/>
    <lineage>
        <taxon>Bacteria</taxon>
        <taxon>Pseudomonadati</taxon>
        <taxon>Pseudomonadota</taxon>
        <taxon>Betaproteobacteria</taxon>
        <taxon>Burkholderiales</taxon>
        <taxon>Burkholderiaceae</taxon>
        <taxon>Ralstonia</taxon>
    </lineage>
</organism>